<feature type="compositionally biased region" description="Low complexity" evidence="9">
    <location>
        <begin position="434"/>
        <end position="447"/>
    </location>
</feature>
<dbReference type="PRINTS" id="PR00723">
    <property type="entry name" value="SUBTILISIN"/>
</dbReference>
<dbReference type="PANTHER" id="PTHR43806">
    <property type="entry name" value="PEPTIDASE S8"/>
    <property type="match status" value="1"/>
</dbReference>
<evidence type="ECO:0000256" key="2">
    <source>
        <dbReference type="ARBA" id="ARBA00011073"/>
    </source>
</evidence>
<dbReference type="InterPro" id="IPR022409">
    <property type="entry name" value="PKD/Chitinase_dom"/>
</dbReference>
<keyword evidence="6 8" id="KW-0720">Serine protease</keyword>
<feature type="active site" description="Charge relay system" evidence="7 8">
    <location>
        <position position="216"/>
    </location>
</feature>
<dbReference type="Proteomes" id="UP000001746">
    <property type="component" value="Chromosome"/>
</dbReference>
<reference evidence="11 12" key="1">
    <citation type="journal article" date="2009" name="Stand. Genomic Sci.">
        <title>Complete genome sequence of Halomicrobium mukohataei type strain (arg-2).</title>
        <authorList>
            <person name="Tindall B.J."/>
            <person name="Schneider S."/>
            <person name="Lapidus A."/>
            <person name="Copeland A."/>
            <person name="Glavina Del Rio T."/>
            <person name="Nolan M."/>
            <person name="Lucas S."/>
            <person name="Chen F."/>
            <person name="Tice H."/>
            <person name="Cheng J.F."/>
            <person name="Saunders E."/>
            <person name="Bruce D."/>
            <person name="Goodwin L."/>
            <person name="Pitluck S."/>
            <person name="Mikhailova N."/>
            <person name="Pati A."/>
            <person name="Ivanova N."/>
            <person name="Mavrommatis K."/>
            <person name="Chen A."/>
            <person name="Palaniappan K."/>
            <person name="Chain P."/>
            <person name="Land M."/>
            <person name="Hauser L."/>
            <person name="Chang Y.J."/>
            <person name="Jeffries C.D."/>
            <person name="Brettin T."/>
            <person name="Han C."/>
            <person name="Rohde M."/>
            <person name="Goker M."/>
            <person name="Bristow J."/>
            <person name="Eisen J.A."/>
            <person name="Markowitz V."/>
            <person name="Hugenholtz P."/>
            <person name="Klenk H.P."/>
            <person name="Kyrpides N.C."/>
            <person name="Detter J.C."/>
        </authorList>
    </citation>
    <scope>NUCLEOTIDE SEQUENCE [LARGE SCALE GENOMIC DNA]</scope>
    <source>
        <strain evidence="12">ATCC 700874 / DSM 12286 / JCM 9738 / NCIMB 13541</strain>
    </source>
</reference>
<dbReference type="Gene3D" id="2.60.40.10">
    <property type="entry name" value="Immunoglobulins"/>
    <property type="match status" value="1"/>
</dbReference>
<dbReference type="Pfam" id="PF00082">
    <property type="entry name" value="Peptidase_S8"/>
    <property type="match status" value="1"/>
</dbReference>
<dbReference type="InterPro" id="IPR000209">
    <property type="entry name" value="Peptidase_S8/S53_dom"/>
</dbReference>
<dbReference type="GO" id="GO:0005576">
    <property type="term" value="C:extracellular region"/>
    <property type="evidence" value="ECO:0007669"/>
    <property type="project" value="UniProtKB-SubCell"/>
</dbReference>
<dbReference type="EMBL" id="CP001688">
    <property type="protein sequence ID" value="ACV48949.1"/>
    <property type="molecule type" value="Genomic_DNA"/>
</dbReference>
<name>C7P0F7_HALMD</name>
<dbReference type="CDD" id="cd07484">
    <property type="entry name" value="Peptidases_S8_Thermitase_like"/>
    <property type="match status" value="1"/>
</dbReference>
<keyword evidence="12" id="KW-1185">Reference proteome</keyword>
<dbReference type="eggNOG" id="arCOG00702">
    <property type="taxonomic scope" value="Archaea"/>
</dbReference>
<dbReference type="Gene3D" id="2.60.120.380">
    <property type="match status" value="1"/>
</dbReference>
<protein>
    <submittedName>
        <fullName evidence="11">Peptidase S8 and S53 subtilisin kexin sedolisin</fullName>
    </submittedName>
</protein>
<dbReference type="InterPro" id="IPR022398">
    <property type="entry name" value="Peptidase_S8_His-AS"/>
</dbReference>
<evidence type="ECO:0000313" key="12">
    <source>
        <dbReference type="Proteomes" id="UP000001746"/>
    </source>
</evidence>
<dbReference type="CDD" id="cd00146">
    <property type="entry name" value="PKD"/>
    <property type="match status" value="1"/>
</dbReference>
<dbReference type="SUPFAM" id="SSF52743">
    <property type="entry name" value="Subtilisin-like"/>
    <property type="match status" value="1"/>
</dbReference>
<evidence type="ECO:0000256" key="3">
    <source>
        <dbReference type="ARBA" id="ARBA00022525"/>
    </source>
</evidence>
<comment type="similarity">
    <text evidence="2 8">Belongs to the peptidase S8 family.</text>
</comment>
<dbReference type="PROSITE" id="PS50093">
    <property type="entry name" value="PKD"/>
    <property type="match status" value="1"/>
</dbReference>
<evidence type="ECO:0000259" key="10">
    <source>
        <dbReference type="PROSITE" id="PS50093"/>
    </source>
</evidence>
<dbReference type="GO" id="GO:0004252">
    <property type="term" value="F:serine-type endopeptidase activity"/>
    <property type="evidence" value="ECO:0007669"/>
    <property type="project" value="UniProtKB-UniRule"/>
</dbReference>
<feature type="active site" description="Charge relay system" evidence="7 8">
    <location>
        <position position="369"/>
    </location>
</feature>
<dbReference type="InterPro" id="IPR035986">
    <property type="entry name" value="PKD_dom_sf"/>
</dbReference>
<dbReference type="GO" id="GO:0006508">
    <property type="term" value="P:proteolysis"/>
    <property type="evidence" value="ECO:0007669"/>
    <property type="project" value="UniProtKB-KW"/>
</dbReference>
<dbReference type="HOGENOM" id="CLU_011263_15_0_2"/>
<accession>C7P0F7</accession>
<dbReference type="InterPro" id="IPR034084">
    <property type="entry name" value="Thermitase-like_dom"/>
</dbReference>
<keyword evidence="5 8" id="KW-0378">Hydrolase</keyword>
<gene>
    <name evidence="11" type="ordered locus">Hmuk_2844</name>
</gene>
<proteinExistence type="inferred from homology"/>
<evidence type="ECO:0000256" key="9">
    <source>
        <dbReference type="SAM" id="MobiDB-lite"/>
    </source>
</evidence>
<dbReference type="InterPro" id="IPR015500">
    <property type="entry name" value="Peptidase_S8_subtilisin-rel"/>
</dbReference>
<dbReference type="SUPFAM" id="SSF49299">
    <property type="entry name" value="PKD domain"/>
    <property type="match status" value="1"/>
</dbReference>
<feature type="region of interest" description="Disordered" evidence="9">
    <location>
        <begin position="422"/>
        <end position="474"/>
    </location>
</feature>
<dbReference type="Gene3D" id="3.40.50.200">
    <property type="entry name" value="Peptidase S8/S53 domain"/>
    <property type="match status" value="1"/>
</dbReference>
<keyword evidence="3" id="KW-0964">Secreted</keyword>
<dbReference type="KEGG" id="hmu:Hmuk_2844"/>
<dbReference type="STRING" id="485914.Hmuk_2844"/>
<dbReference type="InterPro" id="IPR036852">
    <property type="entry name" value="Peptidase_S8/S53_dom_sf"/>
</dbReference>
<dbReference type="eggNOG" id="arCOG07581">
    <property type="taxonomic scope" value="Archaea"/>
</dbReference>
<evidence type="ECO:0000256" key="6">
    <source>
        <dbReference type="ARBA" id="ARBA00022825"/>
    </source>
</evidence>
<dbReference type="PROSITE" id="PS00137">
    <property type="entry name" value="SUBTILASE_HIS"/>
    <property type="match status" value="1"/>
</dbReference>
<feature type="domain" description="PKD" evidence="10">
    <location>
        <begin position="435"/>
        <end position="521"/>
    </location>
</feature>
<organism evidence="11 12">
    <name type="scientific">Halomicrobium mukohataei (strain ATCC 700874 / DSM 12286 / JCM 9738 / NCIMB 13541)</name>
    <name type="common">Haloarcula mukohataei</name>
    <dbReference type="NCBI Taxonomy" id="485914"/>
    <lineage>
        <taxon>Archaea</taxon>
        <taxon>Methanobacteriati</taxon>
        <taxon>Methanobacteriota</taxon>
        <taxon>Stenosarchaea group</taxon>
        <taxon>Halobacteria</taxon>
        <taxon>Halobacteriales</taxon>
        <taxon>Haloarculaceae</taxon>
        <taxon>Halomicrobium</taxon>
    </lineage>
</organism>
<dbReference type="InterPro" id="IPR013783">
    <property type="entry name" value="Ig-like_fold"/>
</dbReference>
<dbReference type="PANTHER" id="PTHR43806:SF11">
    <property type="entry name" value="CEREVISIN-RELATED"/>
    <property type="match status" value="1"/>
</dbReference>
<dbReference type="SMART" id="SM00089">
    <property type="entry name" value="PKD"/>
    <property type="match status" value="1"/>
</dbReference>
<dbReference type="InterPro" id="IPR050131">
    <property type="entry name" value="Peptidase_S8_subtilisin-like"/>
</dbReference>
<dbReference type="AlphaFoldDB" id="C7P0F7"/>
<evidence type="ECO:0000256" key="7">
    <source>
        <dbReference type="PIRSR" id="PIRSR615500-1"/>
    </source>
</evidence>
<dbReference type="PROSITE" id="PS00138">
    <property type="entry name" value="SUBTILASE_SER"/>
    <property type="match status" value="1"/>
</dbReference>
<dbReference type="InterPro" id="IPR023828">
    <property type="entry name" value="Peptidase_S8_Ser-AS"/>
</dbReference>
<dbReference type="PROSITE" id="PS51892">
    <property type="entry name" value="SUBTILASE"/>
    <property type="match status" value="1"/>
</dbReference>
<evidence type="ECO:0000256" key="4">
    <source>
        <dbReference type="ARBA" id="ARBA00022670"/>
    </source>
</evidence>
<evidence type="ECO:0000313" key="11">
    <source>
        <dbReference type="EMBL" id="ACV48949.1"/>
    </source>
</evidence>
<dbReference type="Pfam" id="PF18911">
    <property type="entry name" value="PKD_4"/>
    <property type="match status" value="1"/>
</dbReference>
<comment type="subcellular location">
    <subcellularLocation>
        <location evidence="1">Secreted</location>
    </subcellularLocation>
</comment>
<dbReference type="InterPro" id="IPR000601">
    <property type="entry name" value="PKD_dom"/>
</dbReference>
<sequence>MILESKLRASDKYVVSDLQDAMTHGTQSWRRRGVLKSIGALGALAGVGVTGATPGRSPGPKPDELIVGAKRGVSTADVESEVSAATTANTSVVHRNEALGYLAVELPEVSTQSERESVRQQFESQPNVAYVEDNVTYETQLTPNDPQFGDQYAPQQVNAEAAWDTTLGSTDVTVAIVDTGAQYEHPDLTNLFGSNPGRDFVDGDGDPAPGSAGESHGTHVSGCASADTDNGVGVAGVSDSRLLSARALGGGGGGALSDIADAVRWATDQGVDIINMSLGGGGYTQTMKRAVEYAYDQNDVLVVCAAGNDGGSVSYPAAYDECVAVSALDPNEELANFSNRGPEIEVAAPGVNVLSTVPYDGYDSFSGTSMASPVAAGVAALGKAAEPGLSASQLRERLKSTADGVGLPGDQQGSGRVDAADIVRASGDPPDNETPSASAAADPTDPSVGESVTFDGSASSDPDGTIESYQWDFGDGNTGSGVTVEHSYDAAGEYQATLTVTDDSGSSTTDGVVVNVASGGGDCSQSASGSADGRLTGWRDSDSYTWASQFSSTCELTVDLSGASGTDFDLYVTADGRTPTTNDYDARSVSSDSEESVTLSEIGDSVGILVDSYRGSGSYTVSVEETGAGTQATASSEGL</sequence>
<keyword evidence="4 8" id="KW-0645">Protease</keyword>
<feature type="region of interest" description="Disordered" evidence="9">
    <location>
        <begin position="194"/>
        <end position="224"/>
    </location>
</feature>
<feature type="active site" description="Charge relay system" evidence="7 8">
    <location>
        <position position="178"/>
    </location>
</feature>
<evidence type="ECO:0000256" key="1">
    <source>
        <dbReference type="ARBA" id="ARBA00004613"/>
    </source>
</evidence>
<evidence type="ECO:0000256" key="8">
    <source>
        <dbReference type="PROSITE-ProRule" id="PRU01240"/>
    </source>
</evidence>
<evidence type="ECO:0000256" key="5">
    <source>
        <dbReference type="ARBA" id="ARBA00022801"/>
    </source>
</evidence>